<dbReference type="InterPro" id="IPR013087">
    <property type="entry name" value="Znf_C2H2_type"/>
</dbReference>
<dbReference type="InterPro" id="IPR036236">
    <property type="entry name" value="Znf_C2H2_sf"/>
</dbReference>
<dbReference type="PROSITE" id="PS00028">
    <property type="entry name" value="ZINC_FINGER_C2H2_1"/>
    <property type="match status" value="1"/>
</dbReference>
<reference evidence="8" key="1">
    <citation type="journal article" date="2018" name="Nat. Microbiol.">
        <title>Leveraging single-cell genomics to expand the fungal tree of life.</title>
        <authorList>
            <person name="Ahrendt S.R."/>
            <person name="Quandt C.A."/>
            <person name="Ciobanu D."/>
            <person name="Clum A."/>
            <person name="Salamov A."/>
            <person name="Andreopoulos B."/>
            <person name="Cheng J.F."/>
            <person name="Woyke T."/>
            <person name="Pelin A."/>
            <person name="Henrissat B."/>
            <person name="Reynolds N.K."/>
            <person name="Benny G.L."/>
            <person name="Smith M.E."/>
            <person name="James T.Y."/>
            <person name="Grigoriev I.V."/>
        </authorList>
    </citation>
    <scope>NUCLEOTIDE SEQUENCE [LARGE SCALE GENOMIC DNA]</scope>
</reference>
<evidence type="ECO:0000313" key="8">
    <source>
        <dbReference type="Proteomes" id="UP000269721"/>
    </source>
</evidence>
<dbReference type="SMART" id="SM00355">
    <property type="entry name" value="ZnF_C2H2"/>
    <property type="match status" value="2"/>
</dbReference>
<evidence type="ECO:0000256" key="3">
    <source>
        <dbReference type="ARBA" id="ARBA00022771"/>
    </source>
</evidence>
<protein>
    <recommendedName>
        <fullName evidence="6">C2H2-type domain-containing protein</fullName>
    </recommendedName>
</protein>
<dbReference type="SUPFAM" id="SSF57667">
    <property type="entry name" value="beta-beta-alpha zinc fingers"/>
    <property type="match status" value="1"/>
</dbReference>
<keyword evidence="3 5" id="KW-0863">Zinc-finger</keyword>
<dbReference type="OrthoDB" id="6077919at2759"/>
<dbReference type="Pfam" id="PF00096">
    <property type="entry name" value="zf-C2H2"/>
    <property type="match status" value="2"/>
</dbReference>
<feature type="domain" description="C2H2-type" evidence="6">
    <location>
        <begin position="31"/>
        <end position="57"/>
    </location>
</feature>
<proteinExistence type="predicted"/>
<dbReference type="GO" id="GO:0005634">
    <property type="term" value="C:nucleus"/>
    <property type="evidence" value="ECO:0007669"/>
    <property type="project" value="TreeGrafter"/>
</dbReference>
<evidence type="ECO:0000256" key="2">
    <source>
        <dbReference type="ARBA" id="ARBA00022737"/>
    </source>
</evidence>
<dbReference type="Gene3D" id="3.30.160.60">
    <property type="entry name" value="Classic Zinc Finger"/>
    <property type="match status" value="2"/>
</dbReference>
<evidence type="ECO:0000256" key="5">
    <source>
        <dbReference type="PROSITE-ProRule" id="PRU00042"/>
    </source>
</evidence>
<dbReference type="GO" id="GO:0008270">
    <property type="term" value="F:zinc ion binding"/>
    <property type="evidence" value="ECO:0007669"/>
    <property type="project" value="UniProtKB-KW"/>
</dbReference>
<dbReference type="GO" id="GO:0000978">
    <property type="term" value="F:RNA polymerase II cis-regulatory region sequence-specific DNA binding"/>
    <property type="evidence" value="ECO:0007669"/>
    <property type="project" value="UniProtKB-ARBA"/>
</dbReference>
<feature type="domain" description="C2H2-type" evidence="6">
    <location>
        <begin position="3"/>
        <end position="30"/>
    </location>
</feature>
<dbReference type="PANTHER" id="PTHR46179">
    <property type="entry name" value="ZINC FINGER PROTEIN"/>
    <property type="match status" value="1"/>
</dbReference>
<dbReference type="EMBL" id="KZ994463">
    <property type="protein sequence ID" value="RKO92874.1"/>
    <property type="molecule type" value="Genomic_DNA"/>
</dbReference>
<keyword evidence="1" id="KW-0479">Metal-binding</keyword>
<dbReference type="Proteomes" id="UP000269721">
    <property type="component" value="Unassembled WGS sequence"/>
</dbReference>
<evidence type="ECO:0000256" key="1">
    <source>
        <dbReference type="ARBA" id="ARBA00022723"/>
    </source>
</evidence>
<keyword evidence="8" id="KW-1185">Reference proteome</keyword>
<gene>
    <name evidence="7" type="ORF">BDK51DRAFT_14466</name>
</gene>
<keyword evidence="4" id="KW-0862">Zinc</keyword>
<feature type="non-terminal residue" evidence="7">
    <location>
        <position position="1"/>
    </location>
</feature>
<dbReference type="PROSITE" id="PS50157">
    <property type="entry name" value="ZINC_FINGER_C2H2_2"/>
    <property type="match status" value="2"/>
</dbReference>
<sequence length="57" mass="6527">RAFPCETCGKSFSRPSTLRTHSNSHTGDRPYRCPIDGCSWSFTVRSNLTRHLRSCPR</sequence>
<keyword evidence="2" id="KW-0677">Repeat</keyword>
<feature type="non-terminal residue" evidence="7">
    <location>
        <position position="57"/>
    </location>
</feature>
<evidence type="ECO:0000256" key="4">
    <source>
        <dbReference type="ARBA" id="ARBA00022833"/>
    </source>
</evidence>
<organism evidence="7 8">
    <name type="scientific">Blyttiomyces helicus</name>
    <dbReference type="NCBI Taxonomy" id="388810"/>
    <lineage>
        <taxon>Eukaryota</taxon>
        <taxon>Fungi</taxon>
        <taxon>Fungi incertae sedis</taxon>
        <taxon>Chytridiomycota</taxon>
        <taxon>Chytridiomycota incertae sedis</taxon>
        <taxon>Chytridiomycetes</taxon>
        <taxon>Chytridiomycetes incertae sedis</taxon>
        <taxon>Blyttiomyces</taxon>
    </lineage>
</organism>
<name>A0A4P9WJ73_9FUNG</name>
<dbReference type="FunFam" id="3.30.160.60:FF:000072">
    <property type="entry name" value="zinc finger protein 143 isoform X1"/>
    <property type="match status" value="1"/>
</dbReference>
<accession>A0A4P9WJ73</accession>
<dbReference type="InterPro" id="IPR051061">
    <property type="entry name" value="Zinc_finger_trans_reg"/>
</dbReference>
<evidence type="ECO:0000313" key="7">
    <source>
        <dbReference type="EMBL" id="RKO92874.1"/>
    </source>
</evidence>
<dbReference type="GO" id="GO:0000981">
    <property type="term" value="F:DNA-binding transcription factor activity, RNA polymerase II-specific"/>
    <property type="evidence" value="ECO:0007669"/>
    <property type="project" value="UniProtKB-ARBA"/>
</dbReference>
<dbReference type="FunFam" id="3.30.160.60:FF:000425">
    <property type="entry name" value="PLAG1 like zinc finger 1"/>
    <property type="match status" value="1"/>
</dbReference>
<dbReference type="AlphaFoldDB" id="A0A4P9WJ73"/>
<dbReference type="PANTHER" id="PTHR46179:SF26">
    <property type="entry name" value="ZINC FINGER PROTEIN 423 HOMOLOG"/>
    <property type="match status" value="1"/>
</dbReference>
<evidence type="ECO:0000259" key="6">
    <source>
        <dbReference type="PROSITE" id="PS50157"/>
    </source>
</evidence>